<feature type="transmembrane region" description="Helical" evidence="1">
    <location>
        <begin position="155"/>
        <end position="172"/>
    </location>
</feature>
<evidence type="ECO:0000256" key="1">
    <source>
        <dbReference type="SAM" id="Phobius"/>
    </source>
</evidence>
<feature type="transmembrane region" description="Helical" evidence="1">
    <location>
        <begin position="57"/>
        <end position="75"/>
    </location>
</feature>
<keyword evidence="1" id="KW-1133">Transmembrane helix</keyword>
<keyword evidence="1" id="KW-0812">Transmembrane</keyword>
<feature type="transmembrane region" description="Helical" evidence="1">
    <location>
        <begin position="12"/>
        <end position="30"/>
    </location>
</feature>
<dbReference type="Proteomes" id="UP000263377">
    <property type="component" value="Unassembled WGS sequence"/>
</dbReference>
<dbReference type="RefSeq" id="WP_117486757.1">
    <property type="nucleotide sequence ID" value="NZ_QVIG01000001.1"/>
</dbReference>
<feature type="transmembrane region" description="Helical" evidence="1">
    <location>
        <begin position="127"/>
        <end position="148"/>
    </location>
</feature>
<accession>A0A372ZS92</accession>
<protein>
    <submittedName>
        <fullName evidence="2">Uncharacterized protein</fullName>
    </submittedName>
</protein>
<gene>
    <name evidence="2" type="ORF">DR950_10115</name>
</gene>
<dbReference type="AlphaFoldDB" id="A0A372ZS92"/>
<dbReference type="EMBL" id="QVIG01000001">
    <property type="protein sequence ID" value="RGD58097.1"/>
    <property type="molecule type" value="Genomic_DNA"/>
</dbReference>
<feature type="transmembrane region" description="Helical" evidence="1">
    <location>
        <begin position="178"/>
        <end position="201"/>
    </location>
</feature>
<comment type="caution">
    <text evidence="2">The sequence shown here is derived from an EMBL/GenBank/DDBJ whole genome shotgun (WGS) entry which is preliminary data.</text>
</comment>
<keyword evidence="1" id="KW-0472">Membrane</keyword>
<name>A0A372ZS92_9ACTN</name>
<keyword evidence="3" id="KW-1185">Reference proteome</keyword>
<reference evidence="2 3" key="1">
    <citation type="submission" date="2018-08" db="EMBL/GenBank/DDBJ databases">
        <title>Diversity &amp; Physiological Properties of Lignin-Decomposing Actinobacteria from Soil.</title>
        <authorList>
            <person name="Roh S.G."/>
            <person name="Kim S.B."/>
        </authorList>
    </citation>
    <scope>NUCLEOTIDE SEQUENCE [LARGE SCALE GENOMIC DNA]</scope>
    <source>
        <strain evidence="2 3">MMS17-GH009</strain>
    </source>
</reference>
<proteinExistence type="predicted"/>
<evidence type="ECO:0000313" key="3">
    <source>
        <dbReference type="Proteomes" id="UP000263377"/>
    </source>
</evidence>
<sequence>MIQRVRREQRGAWFPLLAFAAVRFGAIPVVRYGQGPCDAPRYGLGGVCVNSLPPAMWYWPVALLLSYAAISWFYLRRSARLGLGTRIRPYLVLGVVLALLMTADQVWTVSHPGFLADLYGQPGPLSAVADTLMSPAGTIGLALLLLAWIERSRPLLAVTCGYLIAMLSSDDLPGLSPWSFLPGVLLEGGVLLLGGVALALLHHRAQGWSAE</sequence>
<organism evidence="2 3">
    <name type="scientific">Kitasatospora xanthocidica</name>
    <dbReference type="NCBI Taxonomy" id="83382"/>
    <lineage>
        <taxon>Bacteria</taxon>
        <taxon>Bacillati</taxon>
        <taxon>Actinomycetota</taxon>
        <taxon>Actinomycetes</taxon>
        <taxon>Kitasatosporales</taxon>
        <taxon>Streptomycetaceae</taxon>
        <taxon>Kitasatospora</taxon>
    </lineage>
</organism>
<evidence type="ECO:0000313" key="2">
    <source>
        <dbReference type="EMBL" id="RGD58097.1"/>
    </source>
</evidence>
<feature type="transmembrane region" description="Helical" evidence="1">
    <location>
        <begin position="87"/>
        <end position="107"/>
    </location>
</feature>